<sequence length="287" mass="33750">MERKFNNITDIDNLQIFAAFSRAIHIEVDKEPKTEYQVIASTFFTNRKNVSSIKWGNMVSKMENFGWMRLIIVRISQKYTQSYEEILSNSIYMDIKMVFVSIDEFFTEHWINTLIIDNKFHNQDIIYNFIGIDWHEILIRFKINNIRISGGSTTKRHILSPVQLRLGQFITLTFGVNHSNAIESFQIANNKSLTRPIYDLTSKDSHLLIEEYKEKMREERIKELDIKKETEVNKQSITGEIELSKSGPSTNNLNSLQKREYHSSSRLQVSDSSLSSELFWNNNNYRQ</sequence>
<dbReference type="AlphaFoldDB" id="A0A2S0S4A7"/>
<keyword evidence="2" id="KW-0496">Mitochondrion</keyword>
<evidence type="ECO:0000313" key="2">
    <source>
        <dbReference type="EMBL" id="AWA82185.1"/>
    </source>
</evidence>
<organism evidence="2">
    <name type="scientific">Cantharellus cibarius</name>
    <name type="common">Chanterelle</name>
    <dbReference type="NCBI Taxonomy" id="36066"/>
    <lineage>
        <taxon>Eukaryota</taxon>
        <taxon>Fungi</taxon>
        <taxon>Dikarya</taxon>
        <taxon>Basidiomycota</taxon>
        <taxon>Agaricomycotina</taxon>
        <taxon>Agaricomycetes</taxon>
        <taxon>Cantharellales</taxon>
        <taxon>Hydnaceae</taxon>
        <taxon>Cantharellus</taxon>
    </lineage>
</organism>
<evidence type="ECO:0000313" key="1">
    <source>
        <dbReference type="EMBL" id="AWA82153.1"/>
    </source>
</evidence>
<gene>
    <name evidence="2" type="primary">orf287</name>
</gene>
<name>A0A2S0S4A7_CANCI</name>
<accession>A0A2S0S4A7</accession>
<protein>
    <submittedName>
        <fullName evidence="2">Uncharacterized protein</fullName>
    </submittedName>
</protein>
<proteinExistence type="predicted"/>
<reference evidence="2" key="1">
    <citation type="journal article" date="2018" name="Int. J. Biol. Macromol.">
        <title>Characterization of the mitochondrial genomes of three species in the ectomycorrhizal genus Cantharellus and phylogeny of Agaricomycetes.</title>
        <authorList>
            <person name="Li Q."/>
            <person name="Liao M."/>
            <person name="Yang M."/>
            <person name="Xiong C."/>
            <person name="Jin X."/>
            <person name="Chen Z."/>
            <person name="Huang W."/>
        </authorList>
    </citation>
    <scope>NUCLEOTIDE SEQUENCE</scope>
    <source>
        <strain evidence="2">S28</strain>
        <strain evidence="1">S75</strain>
    </source>
</reference>
<dbReference type="EMBL" id="MG602717">
    <property type="protein sequence ID" value="AWA82153.1"/>
    <property type="molecule type" value="Genomic_DNA"/>
</dbReference>
<dbReference type="EMBL" id="MG602718">
    <property type="protein sequence ID" value="AWA82185.1"/>
    <property type="molecule type" value="Genomic_DNA"/>
</dbReference>
<geneLocation type="mitochondrion" evidence="2"/>